<evidence type="ECO:0000256" key="1">
    <source>
        <dbReference type="SAM" id="Coils"/>
    </source>
</evidence>
<name>A0A168QP74_ABSGL</name>
<protein>
    <submittedName>
        <fullName evidence="3">Uncharacterized protein</fullName>
    </submittedName>
</protein>
<dbReference type="AlphaFoldDB" id="A0A168QP74"/>
<evidence type="ECO:0000313" key="3">
    <source>
        <dbReference type="EMBL" id="SAM05224.1"/>
    </source>
</evidence>
<feature type="compositionally biased region" description="Basic residues" evidence="2">
    <location>
        <begin position="308"/>
        <end position="331"/>
    </location>
</feature>
<dbReference type="EMBL" id="LT554433">
    <property type="protein sequence ID" value="SAM05224.1"/>
    <property type="molecule type" value="Genomic_DNA"/>
</dbReference>
<gene>
    <name evidence="3" type="primary">ABSGL_11093.1 scaffold 12129</name>
</gene>
<sequence>MVLKDITQTSLDAQQYVKALGQTYNSSNWGDDTNDYQTRSKVRKKARRYRRSVTLVSHDTEKRLQFLQDMESARNQLATFRQEMEGLATQINGISDDLHESKNRVHEIEQDLTETQEDNVNLQVLLERAVKSQKESDVFATQAIRSIHSDLNLVVLENNELQERLSSIEYMQREHKGNAHDTVARMREYVYMLEQAQDTIQLMQETTKYPSAASLTSTISISPPMHDPGLDSRRTSETSSSCISHLTGISVRIEQQPADKQQRSSSITAYPRIIHNRVVFLPSSPALPPRNDLSFIHPRQQHPYFEHKHHHHLLHHHQRRQSHLHHNRSHHQQQQQQQRKRRQTPLPQGLLLLLSD</sequence>
<evidence type="ECO:0000313" key="4">
    <source>
        <dbReference type="Proteomes" id="UP000078561"/>
    </source>
</evidence>
<feature type="region of interest" description="Disordered" evidence="2">
    <location>
        <begin position="308"/>
        <end position="356"/>
    </location>
</feature>
<keyword evidence="1" id="KW-0175">Coiled coil</keyword>
<dbReference type="OrthoDB" id="2277387at2759"/>
<reference evidence="3" key="1">
    <citation type="submission" date="2016-04" db="EMBL/GenBank/DDBJ databases">
        <authorList>
            <person name="Evans L.H."/>
            <person name="Alamgir A."/>
            <person name="Owens N."/>
            <person name="Weber N.D."/>
            <person name="Virtaneva K."/>
            <person name="Barbian K."/>
            <person name="Babar A."/>
            <person name="Rosenke K."/>
        </authorList>
    </citation>
    <scope>NUCLEOTIDE SEQUENCE [LARGE SCALE GENOMIC DNA]</scope>
    <source>
        <strain evidence="3">CBS 101.48</strain>
    </source>
</reference>
<dbReference type="STRING" id="4829.A0A168QP74"/>
<keyword evidence="4" id="KW-1185">Reference proteome</keyword>
<dbReference type="Proteomes" id="UP000078561">
    <property type="component" value="Unassembled WGS sequence"/>
</dbReference>
<organism evidence="3">
    <name type="scientific">Absidia glauca</name>
    <name type="common">Pin mould</name>
    <dbReference type="NCBI Taxonomy" id="4829"/>
    <lineage>
        <taxon>Eukaryota</taxon>
        <taxon>Fungi</taxon>
        <taxon>Fungi incertae sedis</taxon>
        <taxon>Mucoromycota</taxon>
        <taxon>Mucoromycotina</taxon>
        <taxon>Mucoromycetes</taxon>
        <taxon>Mucorales</taxon>
        <taxon>Cunninghamellaceae</taxon>
        <taxon>Absidia</taxon>
    </lineage>
</organism>
<evidence type="ECO:0000256" key="2">
    <source>
        <dbReference type="SAM" id="MobiDB-lite"/>
    </source>
</evidence>
<feature type="region of interest" description="Disordered" evidence="2">
    <location>
        <begin position="218"/>
        <end position="243"/>
    </location>
</feature>
<proteinExistence type="predicted"/>
<accession>A0A168QP74</accession>
<dbReference type="InParanoid" id="A0A168QP74"/>
<feature type="coiled-coil region" evidence="1">
    <location>
        <begin position="70"/>
        <end position="125"/>
    </location>
</feature>